<evidence type="ECO:0000256" key="8">
    <source>
        <dbReference type="ARBA" id="ARBA00023128"/>
    </source>
</evidence>
<dbReference type="GO" id="GO:0015986">
    <property type="term" value="P:proton motive force-driven ATP synthesis"/>
    <property type="evidence" value="ECO:0007669"/>
    <property type="project" value="InterPro"/>
</dbReference>
<sequence>MTASPALNVARYGALIGGIGYGIVHKRTLQKREDQRAVQAELKHLRESQSKAEKEKDAAILASIRGGGVVSDPDSPSFDLEKYLSSLEK</sequence>
<comment type="function">
    <text evidence="11">Subunit e, of the mitochondrial membrane ATP synthase complex (F(1)F(0) ATP synthase or Complex V) that produces ATP from ADP in the presence of a proton gradient across the membrane which is generated by electron transport complexes of the respiratory chain. ATP synthase complex consist of a soluble F(1) head domain - the catalytic core - and a membrane F(1) domain - the membrane proton channel. These two domains are linked by a central stalk rotating inside the F(1) region and a stationary peripheral stalk. During catalysis, ATP synthesis in the catalytic domain of F(1) is coupled via a rotary mechanism of the central stalk subunits to proton translocation. In vivo, can only synthesize ATP although its ATP hydrolase activity can be activated artificially in vitro. Part of the complex F(0) domain.</text>
</comment>
<evidence type="ECO:0000256" key="10">
    <source>
        <dbReference type="ARBA" id="ARBA00023310"/>
    </source>
</evidence>
<keyword evidence="7 11" id="KW-0406">Ion transport</keyword>
<keyword evidence="5 11" id="KW-0375">Hydrogen ion transport</keyword>
<keyword evidence="8 11" id="KW-0496">Mitochondrion</keyword>
<dbReference type="InterPro" id="IPR008386">
    <property type="entry name" value="ATP_synth_F0_esu_mt"/>
</dbReference>
<dbReference type="AlphaFoldDB" id="A0A0P1BQ75"/>
<dbReference type="Pfam" id="PF05680">
    <property type="entry name" value="ATP-synt_E"/>
    <property type="match status" value="1"/>
</dbReference>
<name>A0A0P1BQ75_9BASI</name>
<evidence type="ECO:0000256" key="5">
    <source>
        <dbReference type="ARBA" id="ARBA00022781"/>
    </source>
</evidence>
<keyword evidence="10 11" id="KW-0066">ATP synthesis</keyword>
<keyword evidence="4 11" id="KW-0138">CF(0)</keyword>
<reference evidence="12 13" key="1">
    <citation type="submission" date="2014-09" db="EMBL/GenBank/DDBJ databases">
        <authorList>
            <person name="Magalhaes I.L.F."/>
            <person name="Oliveira U."/>
            <person name="Santos F.R."/>
            <person name="Vidigal T.H.D.A."/>
            <person name="Brescovit A.D."/>
            <person name="Santos A.J."/>
        </authorList>
    </citation>
    <scope>NUCLEOTIDE SEQUENCE [LARGE SCALE GENOMIC DNA]</scope>
</reference>
<evidence type="ECO:0000256" key="2">
    <source>
        <dbReference type="ARBA" id="ARBA00007333"/>
    </source>
</evidence>
<dbReference type="OrthoDB" id="2125027at2759"/>
<evidence type="ECO:0000256" key="9">
    <source>
        <dbReference type="ARBA" id="ARBA00023136"/>
    </source>
</evidence>
<evidence type="ECO:0000313" key="12">
    <source>
        <dbReference type="EMBL" id="CEH18734.1"/>
    </source>
</evidence>
<organism evidence="12 13">
    <name type="scientific">Ceraceosorus bombacis</name>
    <dbReference type="NCBI Taxonomy" id="401625"/>
    <lineage>
        <taxon>Eukaryota</taxon>
        <taxon>Fungi</taxon>
        <taxon>Dikarya</taxon>
        <taxon>Basidiomycota</taxon>
        <taxon>Ustilaginomycotina</taxon>
        <taxon>Exobasidiomycetes</taxon>
        <taxon>Ceraceosorales</taxon>
        <taxon>Ceraceosoraceae</taxon>
        <taxon>Ceraceosorus</taxon>
    </lineage>
</organism>
<comment type="similarity">
    <text evidence="2 11">Belongs to the ATPase e subunit family.</text>
</comment>
<dbReference type="STRING" id="401625.A0A0P1BQ75"/>
<evidence type="ECO:0000256" key="3">
    <source>
        <dbReference type="ARBA" id="ARBA00022448"/>
    </source>
</evidence>
<evidence type="ECO:0000256" key="7">
    <source>
        <dbReference type="ARBA" id="ARBA00023065"/>
    </source>
</evidence>
<dbReference type="GO" id="GO:0015078">
    <property type="term" value="F:proton transmembrane transporter activity"/>
    <property type="evidence" value="ECO:0007669"/>
    <property type="project" value="InterPro"/>
</dbReference>
<keyword evidence="9" id="KW-0472">Membrane</keyword>
<comment type="subcellular location">
    <subcellularLocation>
        <location evidence="1 11">Mitochondrion inner membrane</location>
    </subcellularLocation>
</comment>
<proteinExistence type="inferred from homology"/>
<evidence type="ECO:0000256" key="11">
    <source>
        <dbReference type="RuleBase" id="RU367005"/>
    </source>
</evidence>
<evidence type="ECO:0000256" key="6">
    <source>
        <dbReference type="ARBA" id="ARBA00022792"/>
    </source>
</evidence>
<protein>
    <recommendedName>
        <fullName evidence="11">ATP synthase F(0) complex subunit e, mitochondrial</fullName>
    </recommendedName>
</protein>
<evidence type="ECO:0000256" key="1">
    <source>
        <dbReference type="ARBA" id="ARBA00004273"/>
    </source>
</evidence>
<comment type="subunit">
    <text evidence="11">F-type ATPases have 2 components, CF(1) - the catalytic core - and CF(0) - the membrane proton channel. CF(1) and CF(0) have multiple subunits.</text>
</comment>
<keyword evidence="13" id="KW-1185">Reference proteome</keyword>
<accession>A0A0P1BQ75</accession>
<keyword evidence="3 11" id="KW-0813">Transport</keyword>
<dbReference type="EMBL" id="CCYA01000276">
    <property type="protein sequence ID" value="CEH18734.1"/>
    <property type="molecule type" value="Genomic_DNA"/>
</dbReference>
<dbReference type="Proteomes" id="UP000054845">
    <property type="component" value="Unassembled WGS sequence"/>
</dbReference>
<evidence type="ECO:0000313" key="13">
    <source>
        <dbReference type="Proteomes" id="UP000054845"/>
    </source>
</evidence>
<dbReference type="GO" id="GO:0045259">
    <property type="term" value="C:proton-transporting ATP synthase complex"/>
    <property type="evidence" value="ECO:0007669"/>
    <property type="project" value="UniProtKB-UniRule"/>
</dbReference>
<evidence type="ECO:0000256" key="4">
    <source>
        <dbReference type="ARBA" id="ARBA00022547"/>
    </source>
</evidence>
<dbReference type="GO" id="GO:0005743">
    <property type="term" value="C:mitochondrial inner membrane"/>
    <property type="evidence" value="ECO:0007669"/>
    <property type="project" value="UniProtKB-SubCell"/>
</dbReference>
<keyword evidence="6 11" id="KW-0999">Mitochondrion inner membrane</keyword>